<accession>A0ACB9CT03</accession>
<reference evidence="2" key="1">
    <citation type="journal article" date="2022" name="Mol. Ecol. Resour.">
        <title>The genomes of chicory, endive, great burdock and yacon provide insights into Asteraceae palaeo-polyploidization history and plant inulin production.</title>
        <authorList>
            <person name="Fan W."/>
            <person name="Wang S."/>
            <person name="Wang H."/>
            <person name="Wang A."/>
            <person name="Jiang F."/>
            <person name="Liu H."/>
            <person name="Zhao H."/>
            <person name="Xu D."/>
            <person name="Zhang Y."/>
        </authorList>
    </citation>
    <scope>NUCLEOTIDE SEQUENCE [LARGE SCALE GENOMIC DNA]</scope>
    <source>
        <strain evidence="2">cv. Punajuju</strain>
    </source>
</reference>
<comment type="caution">
    <text evidence="1">The sequence shown here is derived from an EMBL/GenBank/DDBJ whole genome shotgun (WGS) entry which is preliminary data.</text>
</comment>
<gene>
    <name evidence="1" type="ORF">L2E82_27344</name>
</gene>
<reference evidence="1 2" key="2">
    <citation type="journal article" date="2022" name="Mol. Ecol. Resour.">
        <title>The genomes of chicory, endive, great burdock and yacon provide insights into Asteraceae paleo-polyploidization history and plant inulin production.</title>
        <authorList>
            <person name="Fan W."/>
            <person name="Wang S."/>
            <person name="Wang H."/>
            <person name="Wang A."/>
            <person name="Jiang F."/>
            <person name="Liu H."/>
            <person name="Zhao H."/>
            <person name="Xu D."/>
            <person name="Zhang Y."/>
        </authorList>
    </citation>
    <scope>NUCLEOTIDE SEQUENCE [LARGE SCALE GENOMIC DNA]</scope>
    <source>
        <strain evidence="2">cv. Punajuju</strain>
        <tissue evidence="1">Leaves</tissue>
    </source>
</reference>
<evidence type="ECO:0000313" key="1">
    <source>
        <dbReference type="EMBL" id="KAI3737346.1"/>
    </source>
</evidence>
<proteinExistence type="predicted"/>
<evidence type="ECO:0000313" key="2">
    <source>
        <dbReference type="Proteomes" id="UP001055811"/>
    </source>
</evidence>
<dbReference type="Proteomes" id="UP001055811">
    <property type="component" value="Linkage Group LG05"/>
</dbReference>
<sequence length="273" mass="30683">MLQFPAFMTQYPTSTRIIPASLLLPPQWPQPHSEELLLAIEESDFEEKYNEIRKINSNLIVIGKTSVENDKEDFDNDADDDDADNAEESEGDEFEQETGFPFYSSGVTKLYSYPLPQFLAGVCPSGTMTTRLRKNRKKRGHVSAGHGRIGKHRKHPGGRGNAGGMHHHRILFDKYHPGYFGKVGMRYFHRLRNKFYCPIVNVDKLWSMVPQDAKEKASADKVPIVDVTQFGYFKVLGKGMVPPSQPMVVKAKLISKTAEKKIKEAGGAVLLTA</sequence>
<dbReference type="EMBL" id="CM042013">
    <property type="protein sequence ID" value="KAI3737346.1"/>
    <property type="molecule type" value="Genomic_DNA"/>
</dbReference>
<keyword evidence="2" id="KW-1185">Reference proteome</keyword>
<protein>
    <submittedName>
        <fullName evidence="1">Uncharacterized protein</fullName>
    </submittedName>
</protein>
<organism evidence="1 2">
    <name type="scientific">Cichorium intybus</name>
    <name type="common">Chicory</name>
    <dbReference type="NCBI Taxonomy" id="13427"/>
    <lineage>
        <taxon>Eukaryota</taxon>
        <taxon>Viridiplantae</taxon>
        <taxon>Streptophyta</taxon>
        <taxon>Embryophyta</taxon>
        <taxon>Tracheophyta</taxon>
        <taxon>Spermatophyta</taxon>
        <taxon>Magnoliopsida</taxon>
        <taxon>eudicotyledons</taxon>
        <taxon>Gunneridae</taxon>
        <taxon>Pentapetalae</taxon>
        <taxon>asterids</taxon>
        <taxon>campanulids</taxon>
        <taxon>Asterales</taxon>
        <taxon>Asteraceae</taxon>
        <taxon>Cichorioideae</taxon>
        <taxon>Cichorieae</taxon>
        <taxon>Cichoriinae</taxon>
        <taxon>Cichorium</taxon>
    </lineage>
</organism>
<name>A0ACB9CT03_CICIN</name>